<evidence type="ECO:0000256" key="12">
    <source>
        <dbReference type="ARBA" id="ARBA00023065"/>
    </source>
</evidence>
<evidence type="ECO:0000256" key="19">
    <source>
        <dbReference type="ARBA" id="ARBA00033014"/>
    </source>
</evidence>
<evidence type="ECO:0000256" key="5">
    <source>
        <dbReference type="ARBA" id="ARBA00022448"/>
    </source>
</evidence>
<comment type="catalytic activity">
    <reaction evidence="26">
        <text>taurodeoxycholate(out) + 2 Na(+)(out) = taurodeoxycholate(in) + 2 Na(+)(in)</text>
        <dbReference type="Rhea" id="RHEA:72087"/>
        <dbReference type="ChEBI" id="CHEBI:29101"/>
        <dbReference type="ChEBI" id="CHEBI:36261"/>
    </reaction>
</comment>
<evidence type="ECO:0000256" key="2">
    <source>
        <dbReference type="ARBA" id="ARBA00006528"/>
    </source>
</evidence>
<keyword evidence="7 32" id="KW-0812">Transmembrane</keyword>
<keyword evidence="10" id="KW-0915">Sodium</keyword>
<comment type="catalytic activity">
    <reaction evidence="28">
        <text>taurocholate(out) + 2 Na(+)(out) = taurocholate(in) + 2 Na(+)(in)</text>
        <dbReference type="Rhea" id="RHEA:71875"/>
        <dbReference type="ChEBI" id="CHEBI:29101"/>
        <dbReference type="ChEBI" id="CHEBI:36257"/>
    </reaction>
</comment>
<protein>
    <recommendedName>
        <fullName evidence="4">Ileal sodium/bile acid cotransporter</fullName>
    </recommendedName>
    <alternativeName>
        <fullName evidence="18">Apical sodium-dependent bile acid transporter</fullName>
    </alternativeName>
    <alternativeName>
        <fullName evidence="20">Ileal Na(+)/bile acid cotransporter</fullName>
    </alternativeName>
    <alternativeName>
        <fullName evidence="16">Ileal sodium-dependent bile acid transporter</fullName>
    </alternativeName>
    <alternativeName>
        <fullName evidence="19">Na(+)-dependent ileal bile acid transporter</fullName>
    </alternativeName>
    <alternativeName>
        <fullName evidence="17">Solute carrier family 10 member 2</fullName>
    </alternativeName>
</protein>
<evidence type="ECO:0000256" key="21">
    <source>
        <dbReference type="ARBA" id="ARBA00034215"/>
    </source>
</evidence>
<evidence type="ECO:0000256" key="23">
    <source>
        <dbReference type="ARBA" id="ARBA00046038"/>
    </source>
</evidence>
<evidence type="ECO:0000256" key="14">
    <source>
        <dbReference type="ARBA" id="ARBA00023180"/>
    </source>
</evidence>
<dbReference type="InterPro" id="IPR038770">
    <property type="entry name" value="Na+/solute_symporter_sf"/>
</dbReference>
<dbReference type="InterPro" id="IPR002657">
    <property type="entry name" value="BilAc:Na_symport/Acr3"/>
</dbReference>
<sequence>MCISIIKNGVLVESDAHRKKKKKKTQVDTSSYLFHFSVSMTTCSTLLALGMMPLCLFVYTKMWVDSGTIVIPYDSIGISLVALVIPVSIGMFVNHKWPQKAKIILKIGSITGVILIVLIAVIGGILYQSAWIIEPKLWIIGTIFPIAGYSLGFFLARLAGQPWYRCRTVALETGMQNTQLCSTIVQLSFSPEDLNLVFTFPLIYTVFQLVFAAVILGIYVTYRKCYGKNDAEFLEKTNNEMDSRPSFDETNKGFQPDEK</sequence>
<dbReference type="InterPro" id="IPR004710">
    <property type="entry name" value="Bilac:Na_transpt"/>
</dbReference>
<evidence type="ECO:0000256" key="3">
    <source>
        <dbReference type="ARBA" id="ARBA00011407"/>
    </source>
</evidence>
<dbReference type="GO" id="GO:0008508">
    <property type="term" value="F:bile acid:sodium symporter activity"/>
    <property type="evidence" value="ECO:0007669"/>
    <property type="project" value="TreeGrafter"/>
</dbReference>
<evidence type="ECO:0000256" key="17">
    <source>
        <dbReference type="ARBA" id="ARBA00031381"/>
    </source>
</evidence>
<evidence type="ECO:0000256" key="29">
    <source>
        <dbReference type="ARBA" id="ARBA00048338"/>
    </source>
</evidence>
<comment type="catalytic activity">
    <reaction evidence="21">
        <text>glycocholate(out) + 2 Na(+)(out) = glycocholate(in) + 2 Na(+)(in)</text>
        <dbReference type="Rhea" id="RHEA:71935"/>
        <dbReference type="ChEBI" id="CHEBI:29101"/>
        <dbReference type="ChEBI" id="CHEBI:29746"/>
    </reaction>
</comment>
<evidence type="ECO:0000313" key="34">
    <source>
        <dbReference type="Proteomes" id="UP000694415"/>
    </source>
</evidence>
<dbReference type="Pfam" id="PF01758">
    <property type="entry name" value="SBF"/>
    <property type="match status" value="1"/>
</dbReference>
<evidence type="ECO:0000256" key="9">
    <source>
        <dbReference type="ARBA" id="ARBA00022989"/>
    </source>
</evidence>
<evidence type="ECO:0000256" key="7">
    <source>
        <dbReference type="ARBA" id="ARBA00022692"/>
    </source>
</evidence>
<evidence type="ECO:0000256" key="30">
    <source>
        <dbReference type="ARBA" id="ARBA00049276"/>
    </source>
</evidence>
<evidence type="ECO:0000256" key="32">
    <source>
        <dbReference type="SAM" id="Phobius"/>
    </source>
</evidence>
<dbReference type="GeneTree" id="ENSGT00950000182808"/>
<comment type="catalytic activity">
    <reaction evidence="27">
        <text>tauro-beta-muricholate(out) + 2 Na(+)(out) = tauro-beta-muricholate(in) + 2 Na(+)(in)</text>
        <dbReference type="Rhea" id="RHEA:72179"/>
        <dbReference type="ChEBI" id="CHEBI:29101"/>
        <dbReference type="ChEBI" id="CHEBI:133064"/>
    </reaction>
</comment>
<dbReference type="Gene3D" id="1.20.1530.20">
    <property type="match status" value="1"/>
</dbReference>
<comment type="catalytic activity">
    <reaction evidence="25">
        <text>tauroursodeoxycholate(out) + 2 Na(+)(out) = tauroursodeoxycholate(in) + 2 Na(+)(in)</text>
        <dbReference type="Rhea" id="RHEA:71927"/>
        <dbReference type="ChEBI" id="CHEBI:29101"/>
        <dbReference type="ChEBI" id="CHEBI:132028"/>
    </reaction>
</comment>
<keyword evidence="15" id="KW-0739">Sodium transport</keyword>
<evidence type="ECO:0000256" key="15">
    <source>
        <dbReference type="ARBA" id="ARBA00023201"/>
    </source>
</evidence>
<comment type="function">
    <text evidence="23">Plays a critical role in the sodium-dependent reabsorption of bile acids from the lumen of the small intestine. Transports various bile acids, unconjugated or conjugated, such as cholate and taurocholate. Also responsible for bile acid transport in the renal proximal tubules, a salvage mechanism that helps conserve bile acids. Works collaboratively with the Na(+)-taurocholate cotransporting polypeptide (NTCP), the organic solute transporter (OST), and the bile salt export pump (BSEP), to ensure efficacious biological recycling of bile acids during enterohepatic circulation.</text>
</comment>
<feature type="transmembrane region" description="Helical" evidence="32">
    <location>
        <begin position="71"/>
        <end position="92"/>
    </location>
</feature>
<keyword evidence="14" id="KW-0325">Glycoprotein</keyword>
<feature type="transmembrane region" description="Helical" evidence="32">
    <location>
        <begin position="32"/>
        <end position="59"/>
    </location>
</feature>
<dbReference type="Ensembl" id="ENSMSIT00000047801.1">
    <property type="protein sequence ID" value="ENSMSIP00000037878.1"/>
    <property type="gene ID" value="ENSMSIG00000031549.1"/>
</dbReference>
<dbReference type="PANTHER" id="PTHR10361:SF19">
    <property type="entry name" value="ILEAL SODIUM_BILE ACID COTRANSPORTER"/>
    <property type="match status" value="1"/>
</dbReference>
<evidence type="ECO:0000256" key="22">
    <source>
        <dbReference type="ARBA" id="ARBA00034231"/>
    </source>
</evidence>
<keyword evidence="9 32" id="KW-1133">Transmembrane helix</keyword>
<feature type="transmembrane region" description="Helical" evidence="32">
    <location>
        <begin position="104"/>
        <end position="125"/>
    </location>
</feature>
<comment type="catalytic activity">
    <reaction evidence="30">
        <text>tauronorcholate(out) + 2 Na(+)(out) = tauronorcholate(in) + 2 Na(+)(in)</text>
        <dbReference type="Rhea" id="RHEA:71915"/>
        <dbReference type="ChEBI" id="CHEBI:29101"/>
        <dbReference type="ChEBI" id="CHEBI:191405"/>
    </reaction>
</comment>
<evidence type="ECO:0000256" key="25">
    <source>
        <dbReference type="ARBA" id="ARBA00047596"/>
    </source>
</evidence>
<reference evidence="33" key="2">
    <citation type="submission" date="2025-09" db="UniProtKB">
        <authorList>
            <consortium name="Ensembl"/>
        </authorList>
    </citation>
    <scope>IDENTIFICATION</scope>
</reference>
<feature type="transmembrane region" description="Helical" evidence="32">
    <location>
        <begin position="201"/>
        <end position="222"/>
    </location>
</feature>
<keyword evidence="5" id="KW-0813">Transport</keyword>
<dbReference type="PANTHER" id="PTHR10361">
    <property type="entry name" value="SODIUM-BILE ACID COTRANSPORTER"/>
    <property type="match status" value="1"/>
</dbReference>
<keyword evidence="12" id="KW-0406">Ion transport</keyword>
<keyword evidence="13 32" id="KW-0472">Membrane</keyword>
<evidence type="ECO:0000256" key="28">
    <source>
        <dbReference type="ARBA" id="ARBA00048327"/>
    </source>
</evidence>
<organism evidence="33 34">
    <name type="scientific">Mus spicilegus</name>
    <name type="common">Mound-building mouse</name>
    <dbReference type="NCBI Taxonomy" id="10103"/>
    <lineage>
        <taxon>Eukaryota</taxon>
        <taxon>Metazoa</taxon>
        <taxon>Chordata</taxon>
        <taxon>Craniata</taxon>
        <taxon>Vertebrata</taxon>
        <taxon>Euteleostomi</taxon>
        <taxon>Mammalia</taxon>
        <taxon>Eutheria</taxon>
        <taxon>Euarchontoglires</taxon>
        <taxon>Glires</taxon>
        <taxon>Rodentia</taxon>
        <taxon>Myomorpha</taxon>
        <taxon>Muroidea</taxon>
        <taxon>Muridae</taxon>
        <taxon>Murinae</taxon>
        <taxon>Mus</taxon>
        <taxon>Mus</taxon>
    </lineage>
</organism>
<evidence type="ECO:0000256" key="26">
    <source>
        <dbReference type="ARBA" id="ARBA00047743"/>
    </source>
</evidence>
<comment type="catalytic activity">
    <reaction evidence="22">
        <text>cholate(out) + 2 Na(+)(out) = cholate(in) + 2 Na(+)(in)</text>
        <dbReference type="Rhea" id="RHEA:71911"/>
        <dbReference type="ChEBI" id="CHEBI:29101"/>
        <dbReference type="ChEBI" id="CHEBI:29747"/>
    </reaction>
</comment>
<evidence type="ECO:0000256" key="4">
    <source>
        <dbReference type="ARBA" id="ARBA00013351"/>
    </source>
</evidence>
<proteinExistence type="inferred from homology"/>
<evidence type="ECO:0000256" key="20">
    <source>
        <dbReference type="ARBA" id="ARBA00033223"/>
    </source>
</evidence>
<comment type="catalytic activity">
    <reaction evidence="29">
        <text>taurochenodeoxycholate(out) + 2 Na(+)(out) = taurochenodeoxycholate(in) + 2 Na(+)(in)</text>
        <dbReference type="Rhea" id="RHEA:71923"/>
        <dbReference type="ChEBI" id="CHEBI:9407"/>
        <dbReference type="ChEBI" id="CHEBI:29101"/>
    </reaction>
</comment>
<comment type="subcellular location">
    <subcellularLocation>
        <location evidence="1">Membrane</location>
        <topology evidence="1">Multi-pass membrane protein</topology>
    </subcellularLocation>
</comment>
<keyword evidence="8" id="KW-0769">Symport</keyword>
<evidence type="ECO:0000256" key="13">
    <source>
        <dbReference type="ARBA" id="ARBA00023136"/>
    </source>
</evidence>
<comment type="catalytic activity">
    <reaction evidence="24">
        <text>tauroallocholate(out) + 2 Na(+)(out) = tauroallocholate(in) + 2 Na(+)(in)</text>
        <dbReference type="Rhea" id="RHEA:51840"/>
        <dbReference type="ChEBI" id="CHEBI:29101"/>
        <dbReference type="ChEBI" id="CHEBI:191406"/>
    </reaction>
</comment>
<dbReference type="Proteomes" id="UP000694415">
    <property type="component" value="Unplaced"/>
</dbReference>
<feature type="region of interest" description="Disordered" evidence="31">
    <location>
        <begin position="240"/>
        <end position="259"/>
    </location>
</feature>
<feature type="transmembrane region" description="Helical" evidence="32">
    <location>
        <begin position="137"/>
        <end position="156"/>
    </location>
</feature>
<evidence type="ECO:0000256" key="6">
    <source>
        <dbReference type="ARBA" id="ARBA00022553"/>
    </source>
</evidence>
<evidence type="ECO:0000256" key="24">
    <source>
        <dbReference type="ARBA" id="ARBA00047311"/>
    </source>
</evidence>
<keyword evidence="11" id="KW-0445">Lipid transport</keyword>
<comment type="subunit">
    <text evidence="3">Monomer and homodimer.</text>
</comment>
<accession>A0A8C6IJL6</accession>
<evidence type="ECO:0000313" key="33">
    <source>
        <dbReference type="Ensembl" id="ENSMSIP00000037878.1"/>
    </source>
</evidence>
<reference evidence="33" key="1">
    <citation type="submission" date="2025-08" db="UniProtKB">
        <authorList>
            <consortium name="Ensembl"/>
        </authorList>
    </citation>
    <scope>IDENTIFICATION</scope>
</reference>
<name>A0A8C6IJL6_MUSSI</name>
<evidence type="ECO:0000256" key="10">
    <source>
        <dbReference type="ARBA" id="ARBA00023053"/>
    </source>
</evidence>
<keyword evidence="34" id="KW-1185">Reference proteome</keyword>
<evidence type="ECO:0000256" key="11">
    <source>
        <dbReference type="ARBA" id="ARBA00023055"/>
    </source>
</evidence>
<comment type="similarity">
    <text evidence="2">Belongs to the bile acid:sodium symporter (BASS) (TC 2.A.28) family.</text>
</comment>
<evidence type="ECO:0000256" key="18">
    <source>
        <dbReference type="ARBA" id="ARBA00032438"/>
    </source>
</evidence>
<dbReference type="GO" id="GO:0016324">
    <property type="term" value="C:apical plasma membrane"/>
    <property type="evidence" value="ECO:0007669"/>
    <property type="project" value="TreeGrafter"/>
</dbReference>
<evidence type="ECO:0000256" key="27">
    <source>
        <dbReference type="ARBA" id="ARBA00048013"/>
    </source>
</evidence>
<dbReference type="AlphaFoldDB" id="A0A8C6IJL6"/>
<evidence type="ECO:0000256" key="8">
    <source>
        <dbReference type="ARBA" id="ARBA00022847"/>
    </source>
</evidence>
<evidence type="ECO:0000256" key="31">
    <source>
        <dbReference type="SAM" id="MobiDB-lite"/>
    </source>
</evidence>
<keyword evidence="6" id="KW-0597">Phosphoprotein</keyword>
<evidence type="ECO:0000256" key="1">
    <source>
        <dbReference type="ARBA" id="ARBA00004141"/>
    </source>
</evidence>
<evidence type="ECO:0000256" key="16">
    <source>
        <dbReference type="ARBA" id="ARBA00030792"/>
    </source>
</evidence>